<gene>
    <name evidence="2" type="ORF">FAZ15_11140</name>
</gene>
<feature type="transmembrane region" description="Helical" evidence="1">
    <location>
        <begin position="50"/>
        <end position="72"/>
    </location>
</feature>
<name>A0A4U0P046_9SPHI</name>
<sequence>MGWATKKNKTWELRHLMWTFTSIILFFPLPVHIHPFVMMSQASKSKVRSWYIMAWALLMVEVALFGSFLLFWGAMSQGMLLTLGGSVVSYILGNGLLLNQAKPYLKRLELGEVRPLTWIGSVEKQQRLELAQASMETPQSFVTKMLHYRKEINNTNIHQHIDKIIRLFHLLEQRDIMEAEKFLVRHGTVINVLRQYDELENTRLHNQVTIDSKVKLESVLAQAAMAIEQDVTNIIKSSLLDVSAESDVYIQTLKNRNLLKE</sequence>
<dbReference type="RefSeq" id="WP_136901393.1">
    <property type="nucleotide sequence ID" value="NZ_SUME01000004.1"/>
</dbReference>
<reference evidence="2 3" key="1">
    <citation type="submission" date="2019-04" db="EMBL/GenBank/DDBJ databases">
        <title>Sphingobacterium olei sp. nov., isolated from oil-contaminated soil.</title>
        <authorList>
            <person name="Liu B."/>
        </authorList>
    </citation>
    <scope>NUCLEOTIDE SEQUENCE [LARGE SCALE GENOMIC DNA]</scope>
    <source>
        <strain evidence="2 3">HAL-9</strain>
    </source>
</reference>
<evidence type="ECO:0000313" key="3">
    <source>
        <dbReference type="Proteomes" id="UP000306808"/>
    </source>
</evidence>
<protein>
    <submittedName>
        <fullName evidence="2">Uncharacterized protein</fullName>
    </submittedName>
</protein>
<dbReference type="Proteomes" id="UP000306808">
    <property type="component" value="Unassembled WGS sequence"/>
</dbReference>
<dbReference type="AlphaFoldDB" id="A0A4U0P046"/>
<dbReference type="OrthoDB" id="713022at2"/>
<dbReference type="EMBL" id="SUME01000004">
    <property type="protein sequence ID" value="TJZ60546.1"/>
    <property type="molecule type" value="Genomic_DNA"/>
</dbReference>
<keyword evidence="1" id="KW-1133">Transmembrane helix</keyword>
<evidence type="ECO:0000256" key="1">
    <source>
        <dbReference type="SAM" id="Phobius"/>
    </source>
</evidence>
<evidence type="ECO:0000313" key="2">
    <source>
        <dbReference type="EMBL" id="TJZ60546.1"/>
    </source>
</evidence>
<proteinExistence type="predicted"/>
<feature type="transmembrane region" description="Helical" evidence="1">
    <location>
        <begin position="78"/>
        <end position="98"/>
    </location>
</feature>
<keyword evidence="1" id="KW-0472">Membrane</keyword>
<comment type="caution">
    <text evidence="2">The sequence shown here is derived from an EMBL/GenBank/DDBJ whole genome shotgun (WGS) entry which is preliminary data.</text>
</comment>
<accession>A0A4U0P046</accession>
<feature type="transmembrane region" description="Helical" evidence="1">
    <location>
        <begin position="16"/>
        <end position="38"/>
    </location>
</feature>
<keyword evidence="3" id="KW-1185">Reference proteome</keyword>
<keyword evidence="1" id="KW-0812">Transmembrane</keyword>
<organism evidence="2 3">
    <name type="scientific">Sphingobacterium olei</name>
    <dbReference type="NCBI Taxonomy" id="2571155"/>
    <lineage>
        <taxon>Bacteria</taxon>
        <taxon>Pseudomonadati</taxon>
        <taxon>Bacteroidota</taxon>
        <taxon>Sphingobacteriia</taxon>
        <taxon>Sphingobacteriales</taxon>
        <taxon>Sphingobacteriaceae</taxon>
        <taxon>Sphingobacterium</taxon>
    </lineage>
</organism>